<sequence>MKVVKLISITLVFQFKIIQIVQCILSNVKNVVYIILERQKKNKVLSDFNNYSEIGIHFSLKDHSLNDFQYFIFDSNLNESGIKDKHFLLKNDDN</sequence>
<dbReference type="AlphaFoldDB" id="A0A3M7PSG9"/>
<reference evidence="1 2" key="1">
    <citation type="journal article" date="2018" name="Sci. Rep.">
        <title>Genomic signatures of local adaptation to the degree of environmental predictability in rotifers.</title>
        <authorList>
            <person name="Franch-Gras L."/>
            <person name="Hahn C."/>
            <person name="Garcia-Roger E.M."/>
            <person name="Carmona M.J."/>
            <person name="Serra M."/>
            <person name="Gomez A."/>
        </authorList>
    </citation>
    <scope>NUCLEOTIDE SEQUENCE [LARGE SCALE GENOMIC DNA]</scope>
    <source>
        <strain evidence="1">HYR1</strain>
    </source>
</reference>
<dbReference type="Proteomes" id="UP000276133">
    <property type="component" value="Unassembled WGS sequence"/>
</dbReference>
<protein>
    <submittedName>
        <fullName evidence="1">Uncharacterized protein</fullName>
    </submittedName>
</protein>
<organism evidence="1 2">
    <name type="scientific">Brachionus plicatilis</name>
    <name type="common">Marine rotifer</name>
    <name type="synonym">Brachionus muelleri</name>
    <dbReference type="NCBI Taxonomy" id="10195"/>
    <lineage>
        <taxon>Eukaryota</taxon>
        <taxon>Metazoa</taxon>
        <taxon>Spiralia</taxon>
        <taxon>Gnathifera</taxon>
        <taxon>Rotifera</taxon>
        <taxon>Eurotatoria</taxon>
        <taxon>Monogononta</taxon>
        <taxon>Pseudotrocha</taxon>
        <taxon>Ploima</taxon>
        <taxon>Brachionidae</taxon>
        <taxon>Brachionus</taxon>
    </lineage>
</organism>
<gene>
    <name evidence="1" type="ORF">BpHYR1_047832</name>
</gene>
<evidence type="ECO:0000313" key="1">
    <source>
        <dbReference type="EMBL" id="RNA01598.1"/>
    </source>
</evidence>
<name>A0A3M7PSG9_BRAPC</name>
<proteinExistence type="predicted"/>
<keyword evidence="2" id="KW-1185">Reference proteome</keyword>
<dbReference type="EMBL" id="REGN01009243">
    <property type="protein sequence ID" value="RNA01598.1"/>
    <property type="molecule type" value="Genomic_DNA"/>
</dbReference>
<comment type="caution">
    <text evidence="1">The sequence shown here is derived from an EMBL/GenBank/DDBJ whole genome shotgun (WGS) entry which is preliminary data.</text>
</comment>
<accession>A0A3M7PSG9</accession>
<evidence type="ECO:0000313" key="2">
    <source>
        <dbReference type="Proteomes" id="UP000276133"/>
    </source>
</evidence>